<feature type="compositionally biased region" description="Acidic residues" evidence="2">
    <location>
        <begin position="105"/>
        <end position="127"/>
    </location>
</feature>
<evidence type="ECO:0000256" key="1">
    <source>
        <dbReference type="ARBA" id="ARBA00022729"/>
    </source>
</evidence>
<dbReference type="InterPro" id="IPR029050">
    <property type="entry name" value="Immunoprotect_excell_Ig-like"/>
</dbReference>
<name>A0A1M6BSG2_PSEXY</name>
<dbReference type="EMBL" id="FQYQ01000002">
    <property type="protein sequence ID" value="SHI51646.1"/>
    <property type="molecule type" value="Genomic_DNA"/>
</dbReference>
<dbReference type="STRING" id="185007.SAMN02910350_00683"/>
<feature type="region of interest" description="Disordered" evidence="2">
    <location>
        <begin position="65"/>
        <end position="128"/>
    </location>
</feature>
<dbReference type="AlphaFoldDB" id="A0A1M6BSG2"/>
<evidence type="ECO:0000313" key="5">
    <source>
        <dbReference type="Proteomes" id="UP000184185"/>
    </source>
</evidence>
<keyword evidence="5" id="KW-1185">Reference proteome</keyword>
<keyword evidence="1 3" id="KW-0732">Signal</keyword>
<feature type="chain" id="PRO_5038817948" description="DUF4352 domain-containing protein" evidence="3">
    <location>
        <begin position="22"/>
        <end position="267"/>
    </location>
</feature>
<protein>
    <recommendedName>
        <fullName evidence="6">DUF4352 domain-containing protein</fullName>
    </recommendedName>
</protein>
<organism evidence="4 5">
    <name type="scientific">Pseudobutyrivibrio xylanivorans DSM 14809</name>
    <dbReference type="NCBI Taxonomy" id="1123012"/>
    <lineage>
        <taxon>Bacteria</taxon>
        <taxon>Bacillati</taxon>
        <taxon>Bacillota</taxon>
        <taxon>Clostridia</taxon>
        <taxon>Lachnospirales</taxon>
        <taxon>Lachnospiraceae</taxon>
        <taxon>Pseudobutyrivibrio</taxon>
    </lineage>
</organism>
<dbReference type="Proteomes" id="UP000184185">
    <property type="component" value="Unassembled WGS sequence"/>
</dbReference>
<evidence type="ECO:0000313" key="4">
    <source>
        <dbReference type="EMBL" id="SHI51646.1"/>
    </source>
</evidence>
<dbReference type="OrthoDB" id="2049545at2"/>
<dbReference type="RefSeq" id="WP_072912449.1">
    <property type="nucleotide sequence ID" value="NZ_FQYQ01000002.1"/>
</dbReference>
<evidence type="ECO:0000256" key="2">
    <source>
        <dbReference type="SAM" id="MobiDB-lite"/>
    </source>
</evidence>
<sequence length="267" mass="29004">MKTNRIILAISVLCFSLLATGCGEPLYELTSEEEDIISLYASKAVAKFNENQVVGIANARVKKGELDEDYVPDEEDQTDDEAVGEENTGETIDSETGEVIPPQSESEENVEAQSEEGAQEQTQEDTSVEGGYSFTNAVDIAGVDFTCSKFDVSSDYKTSSFYMKPASGKKYLVLYIDAENTTDGTIDFKEYSGRTYSLSLNGGEKSKAQVTLLPNDLSSYKGTMAGKEKKSFVIVFSFSNSAVENISSVELFVTNEGSTRGAEVKPL</sequence>
<evidence type="ECO:0000256" key="3">
    <source>
        <dbReference type="SAM" id="SignalP"/>
    </source>
</evidence>
<feature type="compositionally biased region" description="Acidic residues" evidence="2">
    <location>
        <begin position="66"/>
        <end position="96"/>
    </location>
</feature>
<dbReference type="PROSITE" id="PS51257">
    <property type="entry name" value="PROKAR_LIPOPROTEIN"/>
    <property type="match status" value="1"/>
</dbReference>
<feature type="signal peptide" evidence="3">
    <location>
        <begin position="1"/>
        <end position="21"/>
    </location>
</feature>
<evidence type="ECO:0008006" key="6">
    <source>
        <dbReference type="Google" id="ProtNLM"/>
    </source>
</evidence>
<dbReference type="Gene3D" id="2.60.40.1240">
    <property type="match status" value="1"/>
</dbReference>
<accession>A0A1M6BSG2</accession>
<gene>
    <name evidence="4" type="ORF">SAMN02745725_00572</name>
</gene>
<reference evidence="4 5" key="1">
    <citation type="submission" date="2016-11" db="EMBL/GenBank/DDBJ databases">
        <authorList>
            <person name="Jaros S."/>
            <person name="Januszkiewicz K."/>
            <person name="Wedrychowicz H."/>
        </authorList>
    </citation>
    <scope>NUCLEOTIDE SEQUENCE [LARGE SCALE GENOMIC DNA]</scope>
    <source>
        <strain evidence="4 5">DSM 14809</strain>
    </source>
</reference>
<proteinExistence type="predicted"/>